<reference evidence="3 4" key="1">
    <citation type="journal article" date="2012" name="Science">
        <title>The Paleozoic origin of enzymatic lignin decomposition reconstructed from 31 fungal genomes.</title>
        <authorList>
            <person name="Floudas D."/>
            <person name="Binder M."/>
            <person name="Riley R."/>
            <person name="Barry K."/>
            <person name="Blanchette R.A."/>
            <person name="Henrissat B."/>
            <person name="Martinez A.T."/>
            <person name="Otillar R."/>
            <person name="Spatafora J.W."/>
            <person name="Yadav J.S."/>
            <person name="Aerts A."/>
            <person name="Benoit I."/>
            <person name="Boyd A."/>
            <person name="Carlson A."/>
            <person name="Copeland A."/>
            <person name="Coutinho P.M."/>
            <person name="de Vries R.P."/>
            <person name="Ferreira P."/>
            <person name="Findley K."/>
            <person name="Foster B."/>
            <person name="Gaskell J."/>
            <person name="Glotzer D."/>
            <person name="Gorecki P."/>
            <person name="Heitman J."/>
            <person name="Hesse C."/>
            <person name="Hori C."/>
            <person name="Igarashi K."/>
            <person name="Jurgens J.A."/>
            <person name="Kallen N."/>
            <person name="Kersten P."/>
            <person name="Kohler A."/>
            <person name="Kuees U."/>
            <person name="Kumar T.K.A."/>
            <person name="Kuo A."/>
            <person name="LaButti K."/>
            <person name="Larrondo L.F."/>
            <person name="Lindquist E."/>
            <person name="Ling A."/>
            <person name="Lombard V."/>
            <person name="Lucas S."/>
            <person name="Lundell T."/>
            <person name="Martin R."/>
            <person name="McLaughlin D.J."/>
            <person name="Morgenstern I."/>
            <person name="Morin E."/>
            <person name="Murat C."/>
            <person name="Nagy L.G."/>
            <person name="Nolan M."/>
            <person name="Ohm R.A."/>
            <person name="Patyshakuliyeva A."/>
            <person name="Rokas A."/>
            <person name="Ruiz-Duenas F.J."/>
            <person name="Sabat G."/>
            <person name="Salamov A."/>
            <person name="Samejima M."/>
            <person name="Schmutz J."/>
            <person name="Slot J.C."/>
            <person name="St John F."/>
            <person name="Stenlid J."/>
            <person name="Sun H."/>
            <person name="Sun S."/>
            <person name="Syed K."/>
            <person name="Tsang A."/>
            <person name="Wiebenga A."/>
            <person name="Young D."/>
            <person name="Pisabarro A."/>
            <person name="Eastwood D.C."/>
            <person name="Martin F."/>
            <person name="Cullen D."/>
            <person name="Grigoriev I.V."/>
            <person name="Hibbett D.S."/>
        </authorList>
    </citation>
    <scope>NUCLEOTIDE SEQUENCE [LARGE SCALE GENOMIC DNA]</scope>
    <source>
        <strain evidence="3 4">LYAD-421 SS1</strain>
    </source>
</reference>
<feature type="region of interest" description="Disordered" evidence="2">
    <location>
        <begin position="293"/>
        <end position="319"/>
    </location>
</feature>
<evidence type="ECO:0000256" key="2">
    <source>
        <dbReference type="SAM" id="MobiDB-lite"/>
    </source>
</evidence>
<name>R7SGK2_DICSQ</name>
<organism evidence="3 4">
    <name type="scientific">Dichomitus squalens (strain LYAD-421)</name>
    <name type="common">Western red white-rot fungus</name>
    <dbReference type="NCBI Taxonomy" id="732165"/>
    <lineage>
        <taxon>Eukaryota</taxon>
        <taxon>Fungi</taxon>
        <taxon>Dikarya</taxon>
        <taxon>Basidiomycota</taxon>
        <taxon>Agaricomycotina</taxon>
        <taxon>Agaricomycetes</taxon>
        <taxon>Polyporales</taxon>
        <taxon>Polyporaceae</taxon>
        <taxon>Dichomitus</taxon>
    </lineage>
</organism>
<dbReference type="AlphaFoldDB" id="R7SGK2"/>
<feature type="coiled-coil region" evidence="1">
    <location>
        <begin position="211"/>
        <end position="238"/>
    </location>
</feature>
<keyword evidence="1" id="KW-0175">Coiled coil</keyword>
<dbReference type="RefSeq" id="XP_007371990.1">
    <property type="nucleotide sequence ID" value="XM_007371928.1"/>
</dbReference>
<feature type="region of interest" description="Disordered" evidence="2">
    <location>
        <begin position="68"/>
        <end position="184"/>
    </location>
</feature>
<proteinExistence type="predicted"/>
<sequence>MGETGKGISEEDEIDMSQSTVLVNKWAIIKAKFPYLWNMKALIMERPNIIRTGIGNSTDPVNIDAILTPGGDSDGGDHTNGVSTGLGTIPDGHNPHPLTDKAPSKRRLSLLDETLSSDTEEEDSHELDKAIAAQKASRTTGSEVSSTSSKNNAPMPTPQKKTPARSGTSTPANKGSSGKGNKKLKYGEQFNEIAMAKEETRQKQLDVQLVKTDLEKMKLQAKIEAQRAKTQLMEMKLKQKHTLELERLRMKAQLNPILASPSPASSSFLPVPSMSNLSAHTFDAASAMNTKDGFEWGGDALSGQRSRQADGKNNWAWDQ</sequence>
<dbReference type="KEGG" id="dsq:DICSQDRAFT_176171"/>
<evidence type="ECO:0000313" key="4">
    <source>
        <dbReference type="Proteomes" id="UP000053319"/>
    </source>
</evidence>
<gene>
    <name evidence="3" type="ORF">DICSQDRAFT_176171</name>
</gene>
<dbReference type="GeneID" id="18840385"/>
<evidence type="ECO:0000313" key="3">
    <source>
        <dbReference type="EMBL" id="EJF55271.1"/>
    </source>
</evidence>
<protein>
    <recommendedName>
        <fullName evidence="5">No apical meristem-associated C-terminal domain-containing protein</fullName>
    </recommendedName>
</protein>
<evidence type="ECO:0008006" key="5">
    <source>
        <dbReference type="Google" id="ProtNLM"/>
    </source>
</evidence>
<evidence type="ECO:0000256" key="1">
    <source>
        <dbReference type="SAM" id="Coils"/>
    </source>
</evidence>
<accession>R7SGK2</accession>
<dbReference type="EMBL" id="JH719880">
    <property type="protein sequence ID" value="EJF55271.1"/>
    <property type="molecule type" value="Genomic_DNA"/>
</dbReference>
<feature type="compositionally biased region" description="Polar residues" evidence="2">
    <location>
        <begin position="136"/>
        <end position="154"/>
    </location>
</feature>
<dbReference type="Proteomes" id="UP000053319">
    <property type="component" value="Unassembled WGS sequence"/>
</dbReference>
<dbReference type="HOGENOM" id="CLU_871609_0_0_1"/>